<comment type="caution">
    <text evidence="1">The sequence shown here is derived from an EMBL/GenBank/DDBJ whole genome shotgun (WGS) entry which is preliminary data.</text>
</comment>
<gene>
    <name evidence="1" type="ORF">E4U13_007179</name>
</gene>
<dbReference type="AlphaFoldDB" id="A0A9P7TQ87"/>
<protein>
    <submittedName>
        <fullName evidence="1">Uncharacterized protein</fullName>
    </submittedName>
</protein>
<dbReference type="Proteomes" id="UP000732380">
    <property type="component" value="Unassembled WGS sequence"/>
</dbReference>
<organism evidence="1 2">
    <name type="scientific">Claviceps humidiphila</name>
    <dbReference type="NCBI Taxonomy" id="1294629"/>
    <lineage>
        <taxon>Eukaryota</taxon>
        <taxon>Fungi</taxon>
        <taxon>Dikarya</taxon>
        <taxon>Ascomycota</taxon>
        <taxon>Pezizomycotina</taxon>
        <taxon>Sordariomycetes</taxon>
        <taxon>Hypocreomycetidae</taxon>
        <taxon>Hypocreales</taxon>
        <taxon>Clavicipitaceae</taxon>
        <taxon>Claviceps</taxon>
    </lineage>
</organism>
<sequence>MLMELLDNMVSIYLDDNFIDKHTENQRLVAAVIIQLFAAMVNNNVRYGYIDTGEAMVFLRIKDNDPFIVEYHTIASPVSI</sequence>
<name>A0A9P7TQ87_9HYPO</name>
<proteinExistence type="predicted"/>
<evidence type="ECO:0000313" key="2">
    <source>
        <dbReference type="Proteomes" id="UP000732380"/>
    </source>
</evidence>
<keyword evidence="2" id="KW-1185">Reference proteome</keyword>
<reference evidence="1 2" key="1">
    <citation type="journal article" date="2020" name="bioRxiv">
        <title>Whole genome comparisons of ergot fungi reveals the divergence and evolution of species within the genus Claviceps are the result of varying mechanisms driving genome evolution and host range expansion.</title>
        <authorList>
            <person name="Wyka S.A."/>
            <person name="Mondo S.J."/>
            <person name="Liu M."/>
            <person name="Dettman J."/>
            <person name="Nalam V."/>
            <person name="Broders K.D."/>
        </authorList>
    </citation>
    <scope>NUCLEOTIDE SEQUENCE [LARGE SCALE GENOMIC DNA]</scope>
    <source>
        <strain evidence="1 2">LM576</strain>
    </source>
</reference>
<dbReference type="EMBL" id="SRQM01000687">
    <property type="protein sequence ID" value="KAG6106895.1"/>
    <property type="molecule type" value="Genomic_DNA"/>
</dbReference>
<accession>A0A9P7TQ87</accession>
<evidence type="ECO:0000313" key="1">
    <source>
        <dbReference type="EMBL" id="KAG6106895.1"/>
    </source>
</evidence>